<dbReference type="EMBL" id="JBHMQT010000034">
    <property type="protein sequence ID" value="MFC0863819.1"/>
    <property type="molecule type" value="Genomic_DNA"/>
</dbReference>
<organism evidence="2 3">
    <name type="scientific">Sphaerimonospora cavernae</name>
    <dbReference type="NCBI Taxonomy" id="1740611"/>
    <lineage>
        <taxon>Bacteria</taxon>
        <taxon>Bacillati</taxon>
        <taxon>Actinomycetota</taxon>
        <taxon>Actinomycetes</taxon>
        <taxon>Streptosporangiales</taxon>
        <taxon>Streptosporangiaceae</taxon>
        <taxon>Sphaerimonospora</taxon>
    </lineage>
</organism>
<proteinExistence type="predicted"/>
<sequence length="522" mass="57858">MIPQLGSALRERTAVKVVDDGAHYLLHEDGEQILFIGKTNQMKPLIDLIVLTNMRLVGIFLSQPAESPKVQAWWPQVRSFSFSEKWSSKNRLTLLTHEGAEIPFGTVREADVPYVRAQIEQLTSSAHSAVVLHTLTARRGREQAREAARLREQDHCAQEWLRYQQADASPASPPGRSDLPFPPAVADQVASPPVPSVPAPTAPKKETSAPIRPELQKPQSARLIPALQDQRAEPTPSPRLEQPPHADEEHPAEAPETGDEGSAVVLVAERSFLAEIIEARKKPRKWPYLLLICEIAGIAMRGSGWIVMAAGFVIAAIVASVENDKLRPRVDYELTGNEASKFEEVVTAFRKMAKAGRAWLITGRERVESTYERKTNAGAGVKSTRVAASVSFAGLSKIVTDVEVPTLAAGPWVLHFYPDRFLLGNNGRFTEHRYEELRGSTSVTRFVETGTLPSDAVVVDYTWTYVNVRGGPDRRYKDNRKLPIALYGELTLVVDDVQLNWMVSNADVPKRLRKALRRAGAK</sequence>
<dbReference type="Proteomes" id="UP001589870">
    <property type="component" value="Unassembled WGS sequence"/>
</dbReference>
<feature type="region of interest" description="Disordered" evidence="1">
    <location>
        <begin position="165"/>
        <end position="260"/>
    </location>
</feature>
<evidence type="ECO:0008006" key="4">
    <source>
        <dbReference type="Google" id="ProtNLM"/>
    </source>
</evidence>
<comment type="caution">
    <text evidence="2">The sequence shown here is derived from an EMBL/GenBank/DDBJ whole genome shotgun (WGS) entry which is preliminary data.</text>
</comment>
<keyword evidence="3" id="KW-1185">Reference proteome</keyword>
<feature type="compositionally biased region" description="Pro residues" evidence="1">
    <location>
        <begin position="192"/>
        <end position="201"/>
    </location>
</feature>
<evidence type="ECO:0000313" key="2">
    <source>
        <dbReference type="EMBL" id="MFC0863819.1"/>
    </source>
</evidence>
<protein>
    <recommendedName>
        <fullName evidence="4">NERD domain-containing protein</fullName>
    </recommendedName>
</protein>
<reference evidence="2 3" key="1">
    <citation type="submission" date="2024-09" db="EMBL/GenBank/DDBJ databases">
        <authorList>
            <person name="Sun Q."/>
            <person name="Mori K."/>
        </authorList>
    </citation>
    <scope>NUCLEOTIDE SEQUENCE [LARGE SCALE GENOMIC DNA]</scope>
    <source>
        <strain evidence="2 3">TBRC 1851</strain>
    </source>
</reference>
<dbReference type="RefSeq" id="WP_394301956.1">
    <property type="nucleotide sequence ID" value="NZ_JBHMQT010000034.1"/>
</dbReference>
<accession>A0ABV6U738</accession>
<evidence type="ECO:0000313" key="3">
    <source>
        <dbReference type="Proteomes" id="UP001589870"/>
    </source>
</evidence>
<name>A0ABV6U738_9ACTN</name>
<feature type="compositionally biased region" description="Basic and acidic residues" evidence="1">
    <location>
        <begin position="242"/>
        <end position="253"/>
    </location>
</feature>
<gene>
    <name evidence="2" type="ORF">ACFHYQ_16060</name>
</gene>
<evidence type="ECO:0000256" key="1">
    <source>
        <dbReference type="SAM" id="MobiDB-lite"/>
    </source>
</evidence>